<keyword evidence="2" id="KW-0964">Secreted</keyword>
<organism evidence="4 5">
    <name type="scientific">Fusarium solani</name>
    <name type="common">Filamentous fungus</name>
    <dbReference type="NCBI Taxonomy" id="169388"/>
    <lineage>
        <taxon>Eukaryota</taxon>
        <taxon>Fungi</taxon>
        <taxon>Dikarya</taxon>
        <taxon>Ascomycota</taxon>
        <taxon>Pezizomycotina</taxon>
        <taxon>Sordariomycetes</taxon>
        <taxon>Hypocreomycetidae</taxon>
        <taxon>Hypocreales</taxon>
        <taxon>Nectriaceae</taxon>
        <taxon>Fusarium</taxon>
        <taxon>Fusarium solani species complex</taxon>
    </lineage>
</organism>
<dbReference type="InterPro" id="IPR033113">
    <property type="entry name" value="PLA2_histidine"/>
</dbReference>
<dbReference type="PROSITE" id="PS00118">
    <property type="entry name" value="PA2_HIS"/>
    <property type="match status" value="1"/>
</dbReference>
<dbReference type="EMBL" id="JAGTJS010000011">
    <property type="protein sequence ID" value="KAH7252993.1"/>
    <property type="molecule type" value="Genomic_DNA"/>
</dbReference>
<comment type="caution">
    <text evidence="4">The sequence shown here is derived from an EMBL/GenBank/DDBJ whole genome shotgun (WGS) entry which is preliminary data.</text>
</comment>
<protein>
    <submittedName>
        <fullName evidence="4">Heterokaryon incompatibility protein-domain-containing protein</fullName>
    </submittedName>
</protein>
<gene>
    <name evidence="4" type="ORF">B0J15DRAFT_559914</name>
</gene>
<comment type="subcellular location">
    <subcellularLocation>
        <location evidence="1">Secreted</location>
    </subcellularLocation>
</comment>
<evidence type="ECO:0000313" key="5">
    <source>
        <dbReference type="Proteomes" id="UP000736672"/>
    </source>
</evidence>
<proteinExistence type="predicted"/>
<evidence type="ECO:0000256" key="2">
    <source>
        <dbReference type="ARBA" id="ARBA00022525"/>
    </source>
</evidence>
<keyword evidence="5" id="KW-1185">Reference proteome</keyword>
<dbReference type="Proteomes" id="UP000736672">
    <property type="component" value="Unassembled WGS sequence"/>
</dbReference>
<dbReference type="InterPro" id="IPR010730">
    <property type="entry name" value="HET"/>
</dbReference>
<dbReference type="AlphaFoldDB" id="A0A9P9H8J8"/>
<evidence type="ECO:0000256" key="1">
    <source>
        <dbReference type="ARBA" id="ARBA00004613"/>
    </source>
</evidence>
<dbReference type="PANTHER" id="PTHR33112">
    <property type="entry name" value="DOMAIN PROTEIN, PUTATIVE-RELATED"/>
    <property type="match status" value="1"/>
</dbReference>
<evidence type="ECO:0000313" key="4">
    <source>
        <dbReference type="EMBL" id="KAH7252993.1"/>
    </source>
</evidence>
<dbReference type="OrthoDB" id="5362512at2759"/>
<reference evidence="4" key="1">
    <citation type="journal article" date="2021" name="Nat. Commun.">
        <title>Genetic determinants of endophytism in the Arabidopsis root mycobiome.</title>
        <authorList>
            <person name="Mesny F."/>
            <person name="Miyauchi S."/>
            <person name="Thiergart T."/>
            <person name="Pickel B."/>
            <person name="Atanasova L."/>
            <person name="Karlsson M."/>
            <person name="Huettel B."/>
            <person name="Barry K.W."/>
            <person name="Haridas S."/>
            <person name="Chen C."/>
            <person name="Bauer D."/>
            <person name="Andreopoulos W."/>
            <person name="Pangilinan J."/>
            <person name="LaButti K."/>
            <person name="Riley R."/>
            <person name="Lipzen A."/>
            <person name="Clum A."/>
            <person name="Drula E."/>
            <person name="Henrissat B."/>
            <person name="Kohler A."/>
            <person name="Grigoriev I.V."/>
            <person name="Martin F.M."/>
            <person name="Hacquard S."/>
        </authorList>
    </citation>
    <scope>NUCLEOTIDE SEQUENCE</scope>
    <source>
        <strain evidence="4">FSSC 5 MPI-SDFR-AT-0091</strain>
    </source>
</reference>
<sequence length="687" mass="77657">MKSQLCPKCQEIFADDTLLQVYIPHHQSRESILAAVGNGCRLCSRIVKSREFAKLDPSISFITTGNYRSISPASSVKLEIWLHPSSDSEAYQHVSEADGDRISAQDDEVLIPQSGRYFEFEPYDGPGSGLLGWTFLFNPKTHIPSQYIQHGSLVGTGCANSMWSLARSWLDECCQGHKKCSAPQSPDFSPTRLVEIVGNATVRVIECRSNKTLQRYVAFSHCWGEAETLKLLKDNKPRLETGISISELPRSYKEAIDACIRLNFKFIWINSLCIIQDSTDDWRAESATMMHVYGNALLTIAAAAAAESSESSLNHRDPFNIQPTTIMVPQEGPGEMPDVPYILAPGEPFNEIRNSPLRRRAWVLQESYISNRILFLADTQLWWECREVLCCESWPRGIPKEVMDETAYHQDRKKGGGIQSAHSVWRNLVQEYTRCRLTNFSDKLIAMAGLASHLQPSIGTDEYVAGFWRSQLPHALCWGELFRPIEGFRPSQYRAPSWSWASLEGVEFHLDRSPDHSVTDTCQIFNIHLVNAGTNPYGDLKGGYMLLRGRLFPVTSEGNFTSNFQFLKFPDHTPSPRRAMYARWDEVISGKTLISHLDTSDIDLLEDASLISAKRVTKIAEHWEGDLFYFPVFEFSSDREPGTCGLILGRAKGEPVDRFQRLGWSRCAGEGPCSYFRRGESREFFIV</sequence>
<feature type="domain" description="Heterokaryon incompatibility" evidence="3">
    <location>
        <begin position="216"/>
        <end position="366"/>
    </location>
</feature>
<accession>A0A9P9H8J8</accession>
<dbReference type="PANTHER" id="PTHR33112:SF16">
    <property type="entry name" value="HETEROKARYON INCOMPATIBILITY DOMAIN-CONTAINING PROTEIN"/>
    <property type="match status" value="1"/>
</dbReference>
<dbReference type="Pfam" id="PF06985">
    <property type="entry name" value="HET"/>
    <property type="match status" value="1"/>
</dbReference>
<name>A0A9P9H8J8_FUSSL</name>
<evidence type="ECO:0000259" key="3">
    <source>
        <dbReference type="Pfam" id="PF06985"/>
    </source>
</evidence>
<dbReference type="GO" id="GO:0005576">
    <property type="term" value="C:extracellular region"/>
    <property type="evidence" value="ECO:0007669"/>
    <property type="project" value="UniProtKB-SubCell"/>
</dbReference>